<organism evidence="1 2">
    <name type="scientific">Streptomyces viridosporus (strain ATCC 14672 / DSM 40746 / JCM 4963 / KCTC 9882 / NRRL B-12104 / FH 1290)</name>
    <name type="common">Streptomyces ghanaensis</name>
    <dbReference type="NCBI Taxonomy" id="566461"/>
    <lineage>
        <taxon>Bacteria</taxon>
        <taxon>Bacillati</taxon>
        <taxon>Actinomycetota</taxon>
        <taxon>Actinomycetes</taxon>
        <taxon>Kitasatosporales</taxon>
        <taxon>Streptomycetaceae</taxon>
        <taxon>Streptomyces</taxon>
    </lineage>
</organism>
<evidence type="ECO:0000313" key="1">
    <source>
        <dbReference type="EMBL" id="EFE72350.2"/>
    </source>
</evidence>
<accession>D5ZQA8</accession>
<evidence type="ECO:0000313" key="2">
    <source>
        <dbReference type="Proteomes" id="UP000003824"/>
    </source>
</evidence>
<gene>
    <name evidence="1" type="ORF">SSFG_07585</name>
</gene>
<dbReference type="AlphaFoldDB" id="D5ZQA8"/>
<reference evidence="2" key="1">
    <citation type="submission" date="2008-12" db="EMBL/GenBank/DDBJ databases">
        <title>Annotation of Streptomyces ghanaensis ATCC 14672.</title>
        <authorList>
            <consortium name="The Broad Institute Genome Sequencing Platform"/>
            <consortium name="Broad Institute Microbial Sequencing Center"/>
            <person name="Fischbach M."/>
            <person name="Ward D."/>
            <person name="Young S."/>
            <person name="Kodira C.D."/>
            <person name="Zeng Q."/>
            <person name="Koehrsen M."/>
            <person name="Godfrey P."/>
            <person name="Alvarado L."/>
            <person name="Berlin A.M."/>
            <person name="Borenstein D."/>
            <person name="Chen Z."/>
            <person name="Engels R."/>
            <person name="Freedman E."/>
            <person name="Gellesch M."/>
            <person name="Goldberg J."/>
            <person name="Griggs A."/>
            <person name="Gujja S."/>
            <person name="Heiman D.I."/>
            <person name="Hepburn T.A."/>
            <person name="Howarth C."/>
            <person name="Jen D."/>
            <person name="Larson L."/>
            <person name="Lewis B."/>
            <person name="Mehta T."/>
            <person name="Park D."/>
            <person name="Pearson M."/>
            <person name="Roberts A."/>
            <person name="Saif S."/>
            <person name="Shea T.D."/>
            <person name="Shenoy N."/>
            <person name="Sisk P."/>
            <person name="Stolte C."/>
            <person name="Sykes S.N."/>
            <person name="Walk T."/>
            <person name="White J."/>
            <person name="Yandava C."/>
            <person name="Straight P."/>
            <person name="Clardy J."/>
            <person name="Hung D."/>
            <person name="Kolter R."/>
            <person name="Mekalanos J."/>
            <person name="Walker S."/>
            <person name="Walsh C.T."/>
            <person name="Wieland B.L.C."/>
            <person name="Ilzarbe M."/>
            <person name="Galagan J."/>
            <person name="Nusbaum C."/>
            <person name="Birren B."/>
        </authorList>
    </citation>
    <scope>NUCLEOTIDE SEQUENCE [LARGE SCALE GENOMIC DNA]</scope>
    <source>
        <strain evidence="2">ATCC 14672 / DSM 40746 / JCM 4963 / KCTC 9882 / NRRL B-12104 / FH 1290</strain>
    </source>
</reference>
<protein>
    <submittedName>
        <fullName evidence="1">Predicted protein</fullName>
    </submittedName>
</protein>
<dbReference type="Proteomes" id="UP000003824">
    <property type="component" value="Unassembled WGS sequence"/>
</dbReference>
<dbReference type="eggNOG" id="ENOG5031SQR">
    <property type="taxonomic scope" value="Bacteria"/>
</dbReference>
<name>D5ZQA8_STRV1</name>
<sequence>MYRLLCDATLVIVWDSLPNDASEQLTLALADACQDPITATEPYGLDDGIHRQIIRPLVTAVIAINQKQQTVRIYDIQHRH</sequence>
<dbReference type="EMBL" id="DS999641">
    <property type="protein sequence ID" value="EFE72350.2"/>
    <property type="molecule type" value="Genomic_DNA"/>
</dbReference>
<proteinExistence type="predicted"/>